<proteinExistence type="predicted"/>
<dbReference type="InterPro" id="IPR021109">
    <property type="entry name" value="Peptidase_aspartic_dom_sf"/>
</dbReference>
<evidence type="ECO:0000313" key="1">
    <source>
        <dbReference type="EMBL" id="OAD45907.1"/>
    </source>
</evidence>
<gene>
    <name evidence="1" type="ORF">LPB303_06365</name>
</gene>
<accession>A0A176TDC3</accession>
<dbReference type="Pfam" id="PF13975">
    <property type="entry name" value="gag-asp_proteas"/>
    <property type="match status" value="1"/>
</dbReference>
<evidence type="ECO:0008006" key="3">
    <source>
        <dbReference type="Google" id="ProtNLM"/>
    </source>
</evidence>
<keyword evidence="2" id="KW-1185">Reference proteome</keyword>
<dbReference type="EMBL" id="LVWE01000010">
    <property type="protein sequence ID" value="OAD45907.1"/>
    <property type="molecule type" value="Genomic_DNA"/>
</dbReference>
<sequence length="177" mass="19648">MKFRLLTYIILSFALTSCNGCSKSAQKFRNNKVENIPSKRELTTRERSTGKTIIKMEKRNGVYYVPVELNGAKMDFIFDTGAGIISISETEATFLMKQGTLTKDDIKGTAKFSDANGDISEGTIINLKTVKIGNIILRNIEASVVHNEIAPLLLGQSAFEQFGKISIDYKRGEITLE</sequence>
<dbReference type="SUPFAM" id="SSF50630">
    <property type="entry name" value="Acid proteases"/>
    <property type="match status" value="1"/>
</dbReference>
<dbReference type="RefSeq" id="WP_068448939.1">
    <property type="nucleotide sequence ID" value="NZ_CP150660.1"/>
</dbReference>
<dbReference type="AlphaFoldDB" id="A0A176TDC3"/>
<name>A0A176TDC3_9FLAO</name>
<dbReference type="OrthoDB" id="947490at2"/>
<dbReference type="CDD" id="cd05483">
    <property type="entry name" value="retropepsin_like_bacteria"/>
    <property type="match status" value="1"/>
</dbReference>
<organism evidence="1 2">
    <name type="scientific">Polaribacter atrinae</name>
    <dbReference type="NCBI Taxonomy" id="1333662"/>
    <lineage>
        <taxon>Bacteria</taxon>
        <taxon>Pseudomonadati</taxon>
        <taxon>Bacteroidota</taxon>
        <taxon>Flavobacteriia</taxon>
        <taxon>Flavobacteriales</taxon>
        <taxon>Flavobacteriaceae</taxon>
    </lineage>
</organism>
<dbReference type="Proteomes" id="UP000076923">
    <property type="component" value="Unassembled WGS sequence"/>
</dbReference>
<comment type="caution">
    <text evidence="1">The sequence shown here is derived from an EMBL/GenBank/DDBJ whole genome shotgun (WGS) entry which is preliminary data.</text>
</comment>
<dbReference type="Gene3D" id="2.40.70.10">
    <property type="entry name" value="Acid Proteases"/>
    <property type="match status" value="1"/>
</dbReference>
<protein>
    <recommendedName>
        <fullName evidence="3">Aspartyl protease</fullName>
    </recommendedName>
</protein>
<dbReference type="InterPro" id="IPR034122">
    <property type="entry name" value="Retropepsin-like_bacterial"/>
</dbReference>
<evidence type="ECO:0000313" key="2">
    <source>
        <dbReference type="Proteomes" id="UP000076923"/>
    </source>
</evidence>
<reference evidence="1 2" key="1">
    <citation type="submission" date="2016-02" db="EMBL/GenBank/DDBJ databases">
        <title>Draft genome sequence of Polaribacter atrinae KACC17473.</title>
        <authorList>
            <person name="Shin S.-K."/>
            <person name="Yi H."/>
        </authorList>
    </citation>
    <scope>NUCLEOTIDE SEQUENCE [LARGE SCALE GENOMIC DNA]</scope>
    <source>
        <strain evidence="1 2">KACC 17473</strain>
    </source>
</reference>
<dbReference type="STRING" id="1333662.LPB303_06365"/>
<dbReference type="PROSITE" id="PS51257">
    <property type="entry name" value="PROKAR_LIPOPROTEIN"/>
    <property type="match status" value="1"/>
</dbReference>